<feature type="domain" description="SCP" evidence="2">
    <location>
        <begin position="58"/>
        <end position="168"/>
    </location>
</feature>
<sequence length="180" mass="19442">MRQFLPLGLLLLLLFISCFGCESDLTTGEVISAEENAPDTTPEDEVSGGITPFANAALTLVNNVRSTGCDCGNQRMPPVGALALHPQLTVAAQAHSEDQARMQQMQHAGSDGSSVGTRVTRAGFTWRSVGENVAWNYPDVEAVVAAWLSSPGHCTNIMNANYQYMGMGEEDLYWTQVFAR</sequence>
<gene>
    <name evidence="3" type="ORF">FUA23_03525</name>
</gene>
<feature type="chain" id="PRO_5022748249" evidence="1">
    <location>
        <begin position="21"/>
        <end position="180"/>
    </location>
</feature>
<accession>A0A5C7FLJ0</accession>
<evidence type="ECO:0000259" key="2">
    <source>
        <dbReference type="Pfam" id="PF00188"/>
    </source>
</evidence>
<dbReference type="InterPro" id="IPR035940">
    <property type="entry name" value="CAP_sf"/>
</dbReference>
<dbReference type="PANTHER" id="PTHR31157">
    <property type="entry name" value="SCP DOMAIN-CONTAINING PROTEIN"/>
    <property type="match status" value="1"/>
</dbReference>
<dbReference type="Proteomes" id="UP000321907">
    <property type="component" value="Unassembled WGS sequence"/>
</dbReference>
<keyword evidence="4" id="KW-1185">Reference proteome</keyword>
<dbReference type="OrthoDB" id="982527at2"/>
<comment type="caution">
    <text evidence="3">The sequence shown here is derived from an EMBL/GenBank/DDBJ whole genome shotgun (WGS) entry which is preliminary data.</text>
</comment>
<dbReference type="EMBL" id="VOXD01000004">
    <property type="protein sequence ID" value="TXF90879.1"/>
    <property type="molecule type" value="Genomic_DNA"/>
</dbReference>
<keyword evidence="1" id="KW-0732">Signal</keyword>
<dbReference type="InterPro" id="IPR014044">
    <property type="entry name" value="CAP_dom"/>
</dbReference>
<dbReference type="PANTHER" id="PTHR31157:SF1">
    <property type="entry name" value="SCP DOMAIN-CONTAINING PROTEIN"/>
    <property type="match status" value="1"/>
</dbReference>
<name>A0A5C7FLJ0_9BACT</name>
<dbReference type="PROSITE" id="PS51257">
    <property type="entry name" value="PROKAR_LIPOPROTEIN"/>
    <property type="match status" value="1"/>
</dbReference>
<dbReference type="AlphaFoldDB" id="A0A5C7FLJ0"/>
<evidence type="ECO:0000256" key="1">
    <source>
        <dbReference type="SAM" id="SignalP"/>
    </source>
</evidence>
<feature type="signal peptide" evidence="1">
    <location>
        <begin position="1"/>
        <end position="20"/>
    </location>
</feature>
<dbReference type="SUPFAM" id="SSF55797">
    <property type="entry name" value="PR-1-like"/>
    <property type="match status" value="1"/>
</dbReference>
<proteinExistence type="predicted"/>
<dbReference type="Gene3D" id="3.40.33.10">
    <property type="entry name" value="CAP"/>
    <property type="match status" value="1"/>
</dbReference>
<dbReference type="RefSeq" id="WP_147929337.1">
    <property type="nucleotide sequence ID" value="NZ_VOXD01000004.1"/>
</dbReference>
<dbReference type="CDD" id="cd05379">
    <property type="entry name" value="CAP_bacterial"/>
    <property type="match status" value="1"/>
</dbReference>
<evidence type="ECO:0000313" key="4">
    <source>
        <dbReference type="Proteomes" id="UP000321907"/>
    </source>
</evidence>
<protein>
    <submittedName>
        <fullName evidence="3">CAP domain-containing protein</fullName>
    </submittedName>
</protein>
<organism evidence="3 4">
    <name type="scientific">Neolewinella aurantiaca</name>
    <dbReference type="NCBI Taxonomy" id="2602767"/>
    <lineage>
        <taxon>Bacteria</taxon>
        <taxon>Pseudomonadati</taxon>
        <taxon>Bacteroidota</taxon>
        <taxon>Saprospiria</taxon>
        <taxon>Saprospirales</taxon>
        <taxon>Lewinellaceae</taxon>
        <taxon>Neolewinella</taxon>
    </lineage>
</organism>
<reference evidence="3 4" key="1">
    <citation type="submission" date="2019-08" db="EMBL/GenBank/DDBJ databases">
        <title>Lewinella sp. strain SSH13 Genome sequencing and assembly.</title>
        <authorList>
            <person name="Kim I."/>
        </authorList>
    </citation>
    <scope>NUCLEOTIDE SEQUENCE [LARGE SCALE GENOMIC DNA]</scope>
    <source>
        <strain evidence="3 4">SSH13</strain>
    </source>
</reference>
<dbReference type="Pfam" id="PF00188">
    <property type="entry name" value="CAP"/>
    <property type="match status" value="1"/>
</dbReference>
<evidence type="ECO:0000313" key="3">
    <source>
        <dbReference type="EMBL" id="TXF90879.1"/>
    </source>
</evidence>